<accession>A0A292Z856</accession>
<dbReference type="EMBL" id="BEWI01000030">
    <property type="protein sequence ID" value="GAY19658.1"/>
    <property type="molecule type" value="Genomic_DNA"/>
</dbReference>
<dbReference type="RefSeq" id="WP_025549299.1">
    <property type="nucleotide sequence ID" value="NZ_BATN01000039.1"/>
</dbReference>
<name>A0A292Z856_SPHSA</name>
<sequence>MLLREVEKFLRENGIPATRFGRESVRDPRLVFDLRRGREPGMRMKRRVEHFMNTYRRSMGE</sequence>
<evidence type="ECO:0000313" key="4">
    <source>
        <dbReference type="Proteomes" id="UP000628109"/>
    </source>
</evidence>
<evidence type="ECO:0000313" key="2">
    <source>
        <dbReference type="EMBL" id="GFZ85779.1"/>
    </source>
</evidence>
<protein>
    <submittedName>
        <fullName evidence="1">Uncharacterized protein</fullName>
    </submittedName>
</protein>
<reference evidence="4" key="6">
    <citation type="journal article" date="2019" name="Int. J. Syst. Evol. Microbiol.">
        <title>The Global Catalogue of Microorganisms (GCM) 10K type strain sequencing project: providing services to taxonomists for standard genome sequencing and annotation.</title>
        <authorList>
            <consortium name="The Broad Institute Genomics Platform"/>
            <consortium name="The Broad Institute Genome Sequencing Center for Infectious Disease"/>
            <person name="Wu L."/>
            <person name="Ma J."/>
        </authorList>
    </citation>
    <scope>NUCLEOTIDE SEQUENCE [LARGE SCALE GENOMIC DNA]</scope>
    <source>
        <strain evidence="4">CCM 7327</strain>
    </source>
</reference>
<keyword evidence="4" id="KW-1185">Reference proteome</keyword>
<dbReference type="Proteomes" id="UP000221538">
    <property type="component" value="Unassembled WGS sequence"/>
</dbReference>
<reference evidence="2" key="3">
    <citation type="journal article" date="2014" name="Int. J. Syst. Evol. Microbiol.">
        <title>Complete genome of a new Firmicutes species belonging to the dominant human colonic microbiota ('Ruminococcus bicirculans') reveals two chromosomes and a selective capacity to utilize plant glucans.</title>
        <authorList>
            <consortium name="NISC Comparative Sequencing Program"/>
            <person name="Wegmann U."/>
            <person name="Louis P."/>
            <person name="Goesmann A."/>
            <person name="Henrissat B."/>
            <person name="Duncan S.H."/>
            <person name="Flint H.J."/>
        </authorList>
    </citation>
    <scope>NUCLEOTIDE SEQUENCE</scope>
    <source>
        <strain evidence="2">CCM 7327</strain>
    </source>
</reference>
<organism evidence="1 3">
    <name type="scientific">Sphingobium fuliginis (strain ATCC 27551)</name>
    <dbReference type="NCBI Taxonomy" id="336203"/>
    <lineage>
        <taxon>Bacteria</taxon>
        <taxon>Pseudomonadati</taxon>
        <taxon>Pseudomonadota</taxon>
        <taxon>Alphaproteobacteria</taxon>
        <taxon>Sphingomonadales</taxon>
        <taxon>Sphingomonadaceae</taxon>
        <taxon>Sphingobium</taxon>
    </lineage>
</organism>
<dbReference type="EMBL" id="BMDU01000002">
    <property type="protein sequence ID" value="GFZ85779.1"/>
    <property type="molecule type" value="Genomic_DNA"/>
</dbReference>
<reference evidence="1" key="5">
    <citation type="submission" date="2017-10" db="EMBL/GenBank/DDBJ databases">
        <authorList>
            <person name="Banno H."/>
            <person name="Chua N.-H."/>
        </authorList>
    </citation>
    <scope>NUCLEOTIDE SEQUENCE</scope>
    <source>
        <strain evidence="1">OMI</strain>
    </source>
</reference>
<proteinExistence type="predicted"/>
<gene>
    <name evidence="2" type="ORF">GCM10019071_13950</name>
    <name evidence="1" type="ORF">SFOMI_0178</name>
</gene>
<dbReference type="AlphaFoldDB" id="A0A292Z856"/>
<evidence type="ECO:0000313" key="3">
    <source>
        <dbReference type="Proteomes" id="UP000221538"/>
    </source>
</evidence>
<reference evidence="1 3" key="1">
    <citation type="journal article" date="2013" name="Biodegradation">
        <title>Occurrence of 4-tert-butylphenol (4-t-BP) biodegradation in an aquatic sample caused by the presence of Spirodela polyrrhiza and isolation of a 4-t-BP-utilizing bacterium.</title>
        <authorList>
            <person name="Ogata Y."/>
            <person name="Toyama T."/>
            <person name="Yu N."/>
            <person name="Wang X."/>
            <person name="Sei K."/>
            <person name="Ike M."/>
        </authorList>
    </citation>
    <scope>NUCLEOTIDE SEQUENCE [LARGE SCALE GENOMIC DNA]</scope>
    <source>
        <strain evidence="1 3">OMI</strain>
    </source>
</reference>
<reference evidence="1 3" key="2">
    <citation type="journal article" date="2013" name="Environ. Sci. Technol.">
        <title>The 4-tert-butylphenol-utilizing bacterium Sphingobium fuliginis OMI can degrade bisphenols via phenolic ring hydroxylation and meta-cleavage pathway.</title>
        <authorList>
            <person name="Ogata Y."/>
            <person name="Goda S."/>
            <person name="Toyama T."/>
            <person name="Sei K."/>
            <person name="Ike M."/>
        </authorList>
    </citation>
    <scope>NUCLEOTIDE SEQUENCE [LARGE SCALE GENOMIC DNA]</scope>
    <source>
        <strain evidence="1 3">OMI</strain>
    </source>
</reference>
<reference evidence="2" key="7">
    <citation type="submission" date="2024-05" db="EMBL/GenBank/DDBJ databases">
        <authorList>
            <person name="Sun Q."/>
            <person name="Sedlacek I."/>
        </authorList>
    </citation>
    <scope>NUCLEOTIDE SEQUENCE</scope>
    <source>
        <strain evidence="2">CCM 7327</strain>
    </source>
</reference>
<comment type="caution">
    <text evidence="1">The sequence shown here is derived from an EMBL/GenBank/DDBJ whole genome shotgun (WGS) entry which is preliminary data.</text>
</comment>
<reference evidence="1" key="4">
    <citation type="submission" date="2017-10" db="EMBL/GenBank/DDBJ databases">
        <title>Bioaugmenting a lab-scale membrane bioreactor with Sphingobium fuliginis OMI to degrade 4-tert-butylphenol.</title>
        <authorList>
            <person name="Takada K."/>
            <person name="Shiba T."/>
            <person name="Soda S."/>
            <person name="Inoue D."/>
            <person name="Miyake M."/>
            <person name="Eguchi M."/>
            <person name="Ike M."/>
        </authorList>
    </citation>
    <scope>NUCLEOTIDE SEQUENCE</scope>
    <source>
        <strain evidence="1">OMI</strain>
    </source>
</reference>
<dbReference type="Proteomes" id="UP000628109">
    <property type="component" value="Unassembled WGS sequence"/>
</dbReference>
<evidence type="ECO:0000313" key="1">
    <source>
        <dbReference type="EMBL" id="GAY19658.1"/>
    </source>
</evidence>